<feature type="chain" id="PRO_5045980898" evidence="2">
    <location>
        <begin position="30"/>
        <end position="670"/>
    </location>
</feature>
<accession>A0ABP0LVK3</accession>
<dbReference type="EMBL" id="CAXAMN010013891">
    <property type="protein sequence ID" value="CAK9042024.1"/>
    <property type="molecule type" value="Genomic_DNA"/>
</dbReference>
<protein>
    <submittedName>
        <fullName evidence="3">Uncharacterized protein</fullName>
    </submittedName>
</protein>
<keyword evidence="4" id="KW-1185">Reference proteome</keyword>
<gene>
    <name evidence="3" type="ORF">CCMP2556_LOCUS22440</name>
</gene>
<sequence>MARWLGLRSVLVLLALASLALLILNGVISQESLSKVVLGDRAGSKVKTELFSRLSGGGSARSVRADGHAETSRSTTPAGAVFATVTTTLQTLSVAELATPGMPAPVEEESAPPSFQLARDLCPLGFYNISDLETCRLGARTLRKRFAGAVDAGHEPSGCLHRLADNDVLFNRAFSRKRNRQRQLICADRIPKLVEVGSQPAVEVESQPASSVAAPVPSSIGNLSITGRVCPEGSFAIQTPHRCETAAKVLSKKYIGIMKSLGEPHGCLHRVGDQDVMFNRLRTPQQSDQRQLVCSTEKDPEMIRAKKLSRSDALQLKLYCFAWTVRSEREELLLPYARSLFQGCDGHGFFTDREASVTPEERDDFVQVDLPPTQQNRSEKFWLLLKNMVGLLPAWKYLLDMNVTSGMDWVVNLELDHFFVANLLRQTIGDYINLMIQDGLPHQNPWEDPVMLIFGNVFAFNAALVASMKREWQTVGQVISDRGSLGLGCPVISGARAHAEGHCEQDMVYEHLQDVMPLAIVGANGCGNLAVSDSLIPFPLGCWQDFPYGDDEAARLRALNKLVQIWKFSDQEAESYCTSAWKWVKSRALSAPCCAGSEHGEGEEASCPKLVRSRFVPIIHNVKTPQLHAAAQQLLPLAEWHVSRVEETKDTQNTWRTVRLAGSPAGGPSP</sequence>
<proteinExistence type="predicted"/>
<keyword evidence="2" id="KW-0732">Signal</keyword>
<evidence type="ECO:0000256" key="1">
    <source>
        <dbReference type="SAM" id="MobiDB-lite"/>
    </source>
</evidence>
<dbReference type="Proteomes" id="UP001642484">
    <property type="component" value="Unassembled WGS sequence"/>
</dbReference>
<evidence type="ECO:0000313" key="3">
    <source>
        <dbReference type="EMBL" id="CAK9042024.1"/>
    </source>
</evidence>
<organism evidence="3 4">
    <name type="scientific">Durusdinium trenchii</name>
    <dbReference type="NCBI Taxonomy" id="1381693"/>
    <lineage>
        <taxon>Eukaryota</taxon>
        <taxon>Sar</taxon>
        <taxon>Alveolata</taxon>
        <taxon>Dinophyceae</taxon>
        <taxon>Suessiales</taxon>
        <taxon>Symbiodiniaceae</taxon>
        <taxon>Durusdinium</taxon>
    </lineage>
</organism>
<evidence type="ECO:0000256" key="2">
    <source>
        <dbReference type="SAM" id="SignalP"/>
    </source>
</evidence>
<feature type="signal peptide" evidence="2">
    <location>
        <begin position="1"/>
        <end position="29"/>
    </location>
</feature>
<reference evidence="3 4" key="1">
    <citation type="submission" date="2024-02" db="EMBL/GenBank/DDBJ databases">
        <authorList>
            <person name="Chen Y."/>
            <person name="Shah S."/>
            <person name="Dougan E. K."/>
            <person name="Thang M."/>
            <person name="Chan C."/>
        </authorList>
    </citation>
    <scope>NUCLEOTIDE SEQUENCE [LARGE SCALE GENOMIC DNA]</scope>
</reference>
<evidence type="ECO:0000313" key="4">
    <source>
        <dbReference type="Proteomes" id="UP001642484"/>
    </source>
</evidence>
<comment type="caution">
    <text evidence="3">The sequence shown here is derived from an EMBL/GenBank/DDBJ whole genome shotgun (WGS) entry which is preliminary data.</text>
</comment>
<feature type="region of interest" description="Disordered" evidence="1">
    <location>
        <begin position="56"/>
        <end position="76"/>
    </location>
</feature>
<name>A0ABP0LVK3_9DINO</name>